<evidence type="ECO:0000313" key="3">
    <source>
        <dbReference type="EMBL" id="KAJ5302709.1"/>
    </source>
</evidence>
<dbReference type="PANTHER" id="PTHR40640:SF1">
    <property type="entry name" value="ANCHORED GLYCOPROTEIN, PUTATIVE (AFU_ORTHOLOGUE AFUA_8G04860)-RELATED"/>
    <property type="match status" value="1"/>
</dbReference>
<feature type="region of interest" description="Disordered" evidence="1">
    <location>
        <begin position="153"/>
        <end position="194"/>
    </location>
</feature>
<dbReference type="OrthoDB" id="4991875at2759"/>
<feature type="compositionally biased region" description="Low complexity" evidence="1">
    <location>
        <begin position="153"/>
        <end position="193"/>
    </location>
</feature>
<dbReference type="Proteomes" id="UP001147746">
    <property type="component" value="Unassembled WGS sequence"/>
</dbReference>
<keyword evidence="2" id="KW-0732">Signal</keyword>
<feature type="signal peptide" evidence="2">
    <location>
        <begin position="1"/>
        <end position="17"/>
    </location>
</feature>
<sequence>MRFQSLTLLAGAAIAAADSTVTLFLPGFDTQPLDGKILGSSGAMTTYSLNCPSGEDSSDCGVPPGFIVTQGGSSMKYGYSYDSETVSEDCKFQGTTRATCWANIVSDGSSSSMSTAFDVTSIPYGGFMPVHVTATESGGAAASTGASVSATTATATGTSTGTSTGSATTLTSTGSDSSTATASSSKTESTNAAMPKMTGNARWVAGGAAAALALIAV</sequence>
<reference evidence="3" key="2">
    <citation type="journal article" date="2023" name="IMA Fungus">
        <title>Comparative genomic study of the Penicillium genus elucidates a diverse pangenome and 15 lateral gene transfer events.</title>
        <authorList>
            <person name="Petersen C."/>
            <person name="Sorensen T."/>
            <person name="Nielsen M.R."/>
            <person name="Sondergaard T.E."/>
            <person name="Sorensen J.L."/>
            <person name="Fitzpatrick D.A."/>
            <person name="Frisvad J.C."/>
            <person name="Nielsen K.L."/>
        </authorList>
    </citation>
    <scope>NUCLEOTIDE SEQUENCE</scope>
    <source>
        <strain evidence="3">IBT 21472</strain>
    </source>
</reference>
<accession>A0A9W9PNF3</accession>
<evidence type="ECO:0000313" key="4">
    <source>
        <dbReference type="Proteomes" id="UP001147746"/>
    </source>
</evidence>
<dbReference type="AlphaFoldDB" id="A0A9W9PNF3"/>
<organism evidence="3 4">
    <name type="scientific">Penicillium atrosanguineum</name>
    <dbReference type="NCBI Taxonomy" id="1132637"/>
    <lineage>
        <taxon>Eukaryota</taxon>
        <taxon>Fungi</taxon>
        <taxon>Dikarya</taxon>
        <taxon>Ascomycota</taxon>
        <taxon>Pezizomycotina</taxon>
        <taxon>Eurotiomycetes</taxon>
        <taxon>Eurotiomycetidae</taxon>
        <taxon>Eurotiales</taxon>
        <taxon>Aspergillaceae</taxon>
        <taxon>Penicillium</taxon>
    </lineage>
</organism>
<evidence type="ECO:0000256" key="1">
    <source>
        <dbReference type="SAM" id="MobiDB-lite"/>
    </source>
</evidence>
<feature type="chain" id="PRO_5041114718" description="GPI anchored cell wall protein" evidence="2">
    <location>
        <begin position="18"/>
        <end position="217"/>
    </location>
</feature>
<reference evidence="3" key="1">
    <citation type="submission" date="2022-12" db="EMBL/GenBank/DDBJ databases">
        <authorList>
            <person name="Petersen C."/>
        </authorList>
    </citation>
    <scope>NUCLEOTIDE SEQUENCE</scope>
    <source>
        <strain evidence="3">IBT 21472</strain>
    </source>
</reference>
<comment type="caution">
    <text evidence="3">The sequence shown here is derived from an EMBL/GenBank/DDBJ whole genome shotgun (WGS) entry which is preliminary data.</text>
</comment>
<dbReference type="EMBL" id="JAPZBO010000009">
    <property type="protein sequence ID" value="KAJ5302709.1"/>
    <property type="molecule type" value="Genomic_DNA"/>
</dbReference>
<gene>
    <name evidence="3" type="ORF">N7476_009508</name>
</gene>
<name>A0A9W9PNF3_9EURO</name>
<evidence type="ECO:0008006" key="5">
    <source>
        <dbReference type="Google" id="ProtNLM"/>
    </source>
</evidence>
<keyword evidence="4" id="KW-1185">Reference proteome</keyword>
<protein>
    <recommendedName>
        <fullName evidence="5">GPI anchored cell wall protein</fullName>
    </recommendedName>
</protein>
<proteinExistence type="predicted"/>
<evidence type="ECO:0000256" key="2">
    <source>
        <dbReference type="SAM" id="SignalP"/>
    </source>
</evidence>
<dbReference type="PANTHER" id="PTHR40640">
    <property type="entry name" value="ANCHORED GLYCOPROTEIN, PUTATIVE (AFU_ORTHOLOGUE AFUA_8G04860)-RELATED"/>
    <property type="match status" value="1"/>
</dbReference>